<dbReference type="GO" id="GO:0005737">
    <property type="term" value="C:cytoplasm"/>
    <property type="evidence" value="ECO:0007669"/>
    <property type="project" value="TreeGrafter"/>
</dbReference>
<organism evidence="8 9">
    <name type="scientific">Actinobacteria bacterium BACL2 MAG-120802-bin41</name>
    <dbReference type="NCBI Taxonomy" id="1655568"/>
    <lineage>
        <taxon>Bacteria</taxon>
        <taxon>Bacillati</taxon>
        <taxon>Actinomycetota</taxon>
        <taxon>Actinomycetes</taxon>
        <taxon>Actinomycetes incertae sedis</taxon>
        <taxon>ac1 cluster</taxon>
    </lineage>
</organism>
<evidence type="ECO:0000256" key="1">
    <source>
        <dbReference type="ARBA" id="ARBA00001353"/>
    </source>
</evidence>
<dbReference type="EC" id="4.1.2.25" evidence="6"/>
<sequence>MSDKISIIGIQAHGYHGLLEDERKNGQLFVVDVEVELDLSKAGKSDDIKKSVDYNALAILIHGEITGPAVNLIESLAYRIGIKALDSFQEIDEIKVTVHKPKAPIEVSFTDVSVSIKVKR</sequence>
<dbReference type="Gene3D" id="3.30.1130.10">
    <property type="match status" value="1"/>
</dbReference>
<dbReference type="GO" id="GO:0046654">
    <property type="term" value="P:tetrahydrofolate biosynthetic process"/>
    <property type="evidence" value="ECO:0007669"/>
    <property type="project" value="UniProtKB-UniRule"/>
</dbReference>
<dbReference type="FunFam" id="3.30.1130.10:FF:000003">
    <property type="entry name" value="7,8-dihydroneopterin aldolase"/>
    <property type="match status" value="1"/>
</dbReference>
<reference evidence="8 9" key="1">
    <citation type="submission" date="2015-10" db="EMBL/GenBank/DDBJ databases">
        <title>Metagenome-Assembled Genomes uncover a global brackish microbiome.</title>
        <authorList>
            <person name="Hugerth L.W."/>
            <person name="Larsson J."/>
            <person name="Alneberg J."/>
            <person name="Lindh M.V."/>
            <person name="Legrand C."/>
            <person name="Pinhassi J."/>
            <person name="Andersson A.F."/>
        </authorList>
    </citation>
    <scope>NUCLEOTIDE SEQUENCE [LARGE SCALE GENOMIC DNA]</scope>
    <source>
        <strain evidence="8">BACL2 MAG-120802-bin41</strain>
    </source>
</reference>
<dbReference type="PANTHER" id="PTHR42844:SF1">
    <property type="entry name" value="DIHYDRONEOPTERIN ALDOLASE 1-RELATED"/>
    <property type="match status" value="1"/>
</dbReference>
<evidence type="ECO:0000256" key="4">
    <source>
        <dbReference type="ARBA" id="ARBA00022909"/>
    </source>
</evidence>
<evidence type="ECO:0000259" key="7">
    <source>
        <dbReference type="SMART" id="SM00905"/>
    </source>
</evidence>
<accession>A0A0R2NYF9</accession>
<evidence type="ECO:0000256" key="5">
    <source>
        <dbReference type="ARBA" id="ARBA00023239"/>
    </source>
</evidence>
<dbReference type="SUPFAM" id="SSF55620">
    <property type="entry name" value="Tetrahydrobiopterin biosynthesis enzymes-like"/>
    <property type="match status" value="1"/>
</dbReference>
<dbReference type="Pfam" id="PF02152">
    <property type="entry name" value="FolB"/>
    <property type="match status" value="1"/>
</dbReference>
<evidence type="ECO:0000256" key="6">
    <source>
        <dbReference type="RuleBase" id="RU362079"/>
    </source>
</evidence>
<keyword evidence="4 6" id="KW-0289">Folate biosynthesis</keyword>
<evidence type="ECO:0000256" key="3">
    <source>
        <dbReference type="ARBA" id="ARBA00005708"/>
    </source>
</evidence>
<dbReference type="Proteomes" id="UP000053941">
    <property type="component" value="Unassembled WGS sequence"/>
</dbReference>
<dbReference type="GO" id="GO:0004150">
    <property type="term" value="F:dihydroneopterin aldolase activity"/>
    <property type="evidence" value="ECO:0007669"/>
    <property type="project" value="UniProtKB-UniRule"/>
</dbReference>
<dbReference type="NCBIfam" id="TIGR00525">
    <property type="entry name" value="folB"/>
    <property type="match status" value="1"/>
</dbReference>
<dbReference type="InterPro" id="IPR043133">
    <property type="entry name" value="GTP-CH-I_C/QueF"/>
</dbReference>
<comment type="similarity">
    <text evidence="3 6">Belongs to the DHNA family.</text>
</comment>
<dbReference type="UniPathway" id="UPA00077">
    <property type="reaction ID" value="UER00154"/>
</dbReference>
<dbReference type="GO" id="GO:0046656">
    <property type="term" value="P:folic acid biosynthetic process"/>
    <property type="evidence" value="ECO:0007669"/>
    <property type="project" value="UniProtKB-UniRule"/>
</dbReference>
<comment type="caution">
    <text evidence="8">The sequence shown here is derived from an EMBL/GenBank/DDBJ whole genome shotgun (WGS) entry which is preliminary data.</text>
</comment>
<dbReference type="InterPro" id="IPR006157">
    <property type="entry name" value="FolB_dom"/>
</dbReference>
<dbReference type="AlphaFoldDB" id="A0A0R2NYF9"/>
<keyword evidence="5 6" id="KW-0456">Lyase</keyword>
<dbReference type="InterPro" id="IPR006156">
    <property type="entry name" value="Dihydroneopterin_aldolase"/>
</dbReference>
<gene>
    <name evidence="8" type="ORF">ABR60_00660</name>
</gene>
<dbReference type="NCBIfam" id="TIGR00526">
    <property type="entry name" value="folB_dom"/>
    <property type="match status" value="1"/>
</dbReference>
<name>A0A0R2NYF9_9ACTN</name>
<comment type="pathway">
    <text evidence="2 6">Cofactor biosynthesis; tetrahydrofolate biosynthesis; 2-amino-4-hydroxy-6-hydroxymethyl-7,8-dihydropteridine diphosphate from 7,8-dihydroneopterin triphosphate: step 3/4.</text>
</comment>
<proteinExistence type="inferred from homology"/>
<evidence type="ECO:0000313" key="8">
    <source>
        <dbReference type="EMBL" id="KRO30847.1"/>
    </source>
</evidence>
<feature type="domain" description="Dihydroneopterin aldolase/epimerase" evidence="7">
    <location>
        <begin position="5"/>
        <end position="118"/>
    </location>
</feature>
<evidence type="ECO:0000313" key="9">
    <source>
        <dbReference type="Proteomes" id="UP000053941"/>
    </source>
</evidence>
<dbReference type="PANTHER" id="PTHR42844">
    <property type="entry name" value="DIHYDRONEOPTERIN ALDOLASE 1-RELATED"/>
    <property type="match status" value="1"/>
</dbReference>
<dbReference type="SMART" id="SM00905">
    <property type="entry name" value="FolB"/>
    <property type="match status" value="1"/>
</dbReference>
<protein>
    <recommendedName>
        <fullName evidence="6">7,8-dihydroneopterin aldolase</fullName>
        <ecNumber evidence="6">4.1.2.25</ecNumber>
    </recommendedName>
</protein>
<comment type="catalytic activity">
    <reaction evidence="1 6">
        <text>7,8-dihydroneopterin = 6-hydroxymethyl-7,8-dihydropterin + glycolaldehyde</text>
        <dbReference type="Rhea" id="RHEA:10540"/>
        <dbReference type="ChEBI" id="CHEBI:17001"/>
        <dbReference type="ChEBI" id="CHEBI:17071"/>
        <dbReference type="ChEBI" id="CHEBI:44841"/>
        <dbReference type="EC" id="4.1.2.25"/>
    </reaction>
</comment>
<dbReference type="EMBL" id="LIAS01000052">
    <property type="protein sequence ID" value="KRO30847.1"/>
    <property type="molecule type" value="Genomic_DNA"/>
</dbReference>
<comment type="function">
    <text evidence="6">Catalyzes the conversion of 7,8-dihydroneopterin to 6-hydroxymethyl-7,8-dihydropterin.</text>
</comment>
<evidence type="ECO:0000256" key="2">
    <source>
        <dbReference type="ARBA" id="ARBA00005013"/>
    </source>
</evidence>